<proteinExistence type="predicted"/>
<protein>
    <submittedName>
        <fullName evidence="1">Uncharacterized protein</fullName>
    </submittedName>
</protein>
<feature type="non-terminal residue" evidence="1">
    <location>
        <position position="65"/>
    </location>
</feature>
<organism evidence="1 2">
    <name type="scientific">Kingdonia uniflora</name>
    <dbReference type="NCBI Taxonomy" id="39325"/>
    <lineage>
        <taxon>Eukaryota</taxon>
        <taxon>Viridiplantae</taxon>
        <taxon>Streptophyta</taxon>
        <taxon>Embryophyta</taxon>
        <taxon>Tracheophyta</taxon>
        <taxon>Spermatophyta</taxon>
        <taxon>Magnoliopsida</taxon>
        <taxon>Ranunculales</taxon>
        <taxon>Circaeasteraceae</taxon>
        <taxon>Kingdonia</taxon>
    </lineage>
</organism>
<gene>
    <name evidence="1" type="ORF">GIB67_009909</name>
</gene>
<dbReference type="AlphaFoldDB" id="A0A7J7L4C0"/>
<evidence type="ECO:0000313" key="2">
    <source>
        <dbReference type="Proteomes" id="UP000541444"/>
    </source>
</evidence>
<dbReference type="Proteomes" id="UP000541444">
    <property type="component" value="Unassembled WGS sequence"/>
</dbReference>
<sequence length="65" mass="7271">LCSSGIDQFLALLEKNSSKVLSFVLWVSFAGKSQCLFLSRVCYIKVPLFLSIFFTSSQCALCLRI</sequence>
<dbReference type="EMBL" id="JACGCM010002657">
    <property type="protein sequence ID" value="KAF6137433.1"/>
    <property type="molecule type" value="Genomic_DNA"/>
</dbReference>
<name>A0A7J7L4C0_9MAGN</name>
<comment type="caution">
    <text evidence="1">The sequence shown here is derived from an EMBL/GenBank/DDBJ whole genome shotgun (WGS) entry which is preliminary data.</text>
</comment>
<reference evidence="1 2" key="1">
    <citation type="journal article" date="2020" name="IScience">
        <title>Genome Sequencing of the Endangered Kingdonia uniflora (Circaeasteraceae, Ranunculales) Reveals Potential Mechanisms of Evolutionary Specialization.</title>
        <authorList>
            <person name="Sun Y."/>
            <person name="Deng T."/>
            <person name="Zhang A."/>
            <person name="Moore M.J."/>
            <person name="Landis J.B."/>
            <person name="Lin N."/>
            <person name="Zhang H."/>
            <person name="Zhang X."/>
            <person name="Huang J."/>
            <person name="Zhang X."/>
            <person name="Sun H."/>
            <person name="Wang H."/>
        </authorList>
    </citation>
    <scope>NUCLEOTIDE SEQUENCE [LARGE SCALE GENOMIC DNA]</scope>
    <source>
        <strain evidence="1">TB1705</strain>
        <tissue evidence="1">Leaf</tissue>
    </source>
</reference>
<accession>A0A7J7L4C0</accession>
<evidence type="ECO:0000313" key="1">
    <source>
        <dbReference type="EMBL" id="KAF6137433.1"/>
    </source>
</evidence>
<keyword evidence="2" id="KW-1185">Reference proteome</keyword>